<evidence type="ECO:0000313" key="3">
    <source>
        <dbReference type="Proteomes" id="UP000256913"/>
    </source>
</evidence>
<reference evidence="2 3" key="1">
    <citation type="submission" date="2018-08" db="EMBL/GenBank/DDBJ databases">
        <title>Sequencing the genomes of 1000 actinobacteria strains.</title>
        <authorList>
            <person name="Klenk H.-P."/>
        </authorList>
    </citation>
    <scope>NUCLEOTIDE SEQUENCE [LARGE SCALE GENOMIC DNA]</scope>
    <source>
        <strain evidence="2 3">DSM 44099</strain>
    </source>
</reference>
<evidence type="ECO:0000259" key="1">
    <source>
        <dbReference type="Pfam" id="PF00501"/>
    </source>
</evidence>
<organism evidence="2 3">
    <name type="scientific">Asanoa ferruginea</name>
    <dbReference type="NCBI Taxonomy" id="53367"/>
    <lineage>
        <taxon>Bacteria</taxon>
        <taxon>Bacillati</taxon>
        <taxon>Actinomycetota</taxon>
        <taxon>Actinomycetes</taxon>
        <taxon>Micromonosporales</taxon>
        <taxon>Micromonosporaceae</taxon>
        <taxon>Asanoa</taxon>
    </lineage>
</organism>
<proteinExistence type="predicted"/>
<dbReference type="AlphaFoldDB" id="A0A3D9ZVZ5"/>
<feature type="domain" description="AMP-dependent synthetase/ligase" evidence="1">
    <location>
        <begin position="17"/>
        <end position="363"/>
    </location>
</feature>
<dbReference type="Gene3D" id="3.40.50.12780">
    <property type="entry name" value="N-terminal domain of ligase-like"/>
    <property type="match status" value="1"/>
</dbReference>
<name>A0A3D9ZVZ5_9ACTN</name>
<protein>
    <submittedName>
        <fullName evidence="2">Acyl-CoA synthetase (AMP-forming)/AMP-acid ligase II</fullName>
    </submittedName>
</protein>
<sequence length="396" mass="41398">MPEAEIRKGRSLPGLLRRAAAIAPGRTAIRYGARAMSFAELDAAADGFAVALSGFPAGTVVGVTAALHPAFPIAYFGAVRAGHVCAVVDPFLTEDELDHVIGHAGVELLVATSGMADMLRRIRLEHHRLTDVVYLDQPGHPGAQTVANLARTHAGRPRRARLDPDAVACLRFSGSPPRLVPLTHRNLTVGAAQAARAYGFGPGSTVVNHLPAYEPVYLNATVKATATQVLCADPDPAGGVTQAGREAATHYCGQPVRLARLAADPRPTHKRTPTVRAVISSGSALAPAAAARLRERVGAPLVQWYGTAEAPMTHCDRLDRPTAGSVGRPVLGTDCLVVSLDGRHPAPGRPGEVRVRGPQVSAGAADADGWLRTGDLGYLDGDGVLFVVERPVGAIR</sequence>
<dbReference type="InterPro" id="IPR000873">
    <property type="entry name" value="AMP-dep_synth/lig_dom"/>
</dbReference>
<dbReference type="SUPFAM" id="SSF56801">
    <property type="entry name" value="Acetyl-CoA synthetase-like"/>
    <property type="match status" value="1"/>
</dbReference>
<comment type="caution">
    <text evidence="2">The sequence shown here is derived from an EMBL/GenBank/DDBJ whole genome shotgun (WGS) entry which is preliminary data.</text>
</comment>
<dbReference type="RefSeq" id="WP_170216142.1">
    <property type="nucleotide sequence ID" value="NZ_BONB01000065.1"/>
</dbReference>
<dbReference type="PANTHER" id="PTHR43201:SF32">
    <property type="entry name" value="2-SUCCINYLBENZOATE--COA LIGASE, CHLOROPLASTIC_PEROXISOMAL"/>
    <property type="match status" value="1"/>
</dbReference>
<dbReference type="EMBL" id="QUMQ01000001">
    <property type="protein sequence ID" value="REG01338.1"/>
    <property type="molecule type" value="Genomic_DNA"/>
</dbReference>
<dbReference type="Pfam" id="PF00501">
    <property type="entry name" value="AMP-binding"/>
    <property type="match status" value="1"/>
</dbReference>
<dbReference type="Proteomes" id="UP000256913">
    <property type="component" value="Unassembled WGS sequence"/>
</dbReference>
<dbReference type="GO" id="GO:0031956">
    <property type="term" value="F:medium-chain fatty acid-CoA ligase activity"/>
    <property type="evidence" value="ECO:0007669"/>
    <property type="project" value="TreeGrafter"/>
</dbReference>
<dbReference type="GO" id="GO:0006631">
    <property type="term" value="P:fatty acid metabolic process"/>
    <property type="evidence" value="ECO:0007669"/>
    <property type="project" value="TreeGrafter"/>
</dbReference>
<keyword evidence="2" id="KW-0436">Ligase</keyword>
<keyword evidence="3" id="KW-1185">Reference proteome</keyword>
<dbReference type="PANTHER" id="PTHR43201">
    <property type="entry name" value="ACYL-COA SYNTHETASE"/>
    <property type="match status" value="1"/>
</dbReference>
<evidence type="ECO:0000313" key="2">
    <source>
        <dbReference type="EMBL" id="REG01338.1"/>
    </source>
</evidence>
<accession>A0A3D9ZVZ5</accession>
<gene>
    <name evidence="2" type="ORF">DFJ67_7420</name>
</gene>
<dbReference type="InterPro" id="IPR042099">
    <property type="entry name" value="ANL_N_sf"/>
</dbReference>